<dbReference type="InterPro" id="IPR006680">
    <property type="entry name" value="Amidohydro-rel"/>
</dbReference>
<evidence type="ECO:0000259" key="2">
    <source>
        <dbReference type="Pfam" id="PF04909"/>
    </source>
</evidence>
<feature type="domain" description="Amidohydrolase-related" evidence="2">
    <location>
        <begin position="28"/>
        <end position="297"/>
    </location>
</feature>
<dbReference type="PANTHER" id="PTHR35563">
    <property type="entry name" value="BARREL METAL-DEPENDENT HYDROLASE, PUTATIVE (AFU_ORTHOLOGUE AFUA_1G16240)-RELATED"/>
    <property type="match status" value="1"/>
</dbReference>
<dbReference type="GO" id="GO:0016787">
    <property type="term" value="F:hydrolase activity"/>
    <property type="evidence" value="ECO:0007669"/>
    <property type="project" value="UniProtKB-KW"/>
</dbReference>
<dbReference type="Gene3D" id="3.20.20.140">
    <property type="entry name" value="Metal-dependent hydrolases"/>
    <property type="match status" value="1"/>
</dbReference>
<reference evidence="3" key="1">
    <citation type="submission" date="2022-03" db="EMBL/GenBank/DDBJ databases">
        <title>Genomic Encyclopedia of Type Strains, Phase III (KMG-III): the genomes of soil and plant-associated and newly described type strains.</title>
        <authorList>
            <person name="Whitman W."/>
        </authorList>
    </citation>
    <scope>NUCLEOTIDE SEQUENCE</scope>
    <source>
        <strain evidence="3">ANL 6-2</strain>
    </source>
</reference>
<dbReference type="EMBL" id="JALJXV010000007">
    <property type="protein sequence ID" value="MCP1675761.1"/>
    <property type="molecule type" value="Genomic_DNA"/>
</dbReference>
<evidence type="ECO:0000256" key="1">
    <source>
        <dbReference type="SAM" id="MobiDB-lite"/>
    </source>
</evidence>
<feature type="region of interest" description="Disordered" evidence="1">
    <location>
        <begin position="1"/>
        <end position="29"/>
    </location>
</feature>
<keyword evidence="4" id="KW-1185">Reference proteome</keyword>
<proteinExistence type="predicted"/>
<keyword evidence="3" id="KW-0378">Hydrolase</keyword>
<dbReference type="PANTHER" id="PTHR35563:SF2">
    <property type="entry name" value="BARREL METAL-DEPENDENT HYDROLASE, PUTATIVE (AFU_ORTHOLOGUE AFUA_1G16240)-RELATED"/>
    <property type="match status" value="1"/>
</dbReference>
<dbReference type="InterPro" id="IPR032466">
    <property type="entry name" value="Metal_Hydrolase"/>
</dbReference>
<sequence length="297" mass="32943">MATKPEPTIPGPDPDPRPARKQLPPGSCDAHAHLFGPAERYPYQPDRSYTPPDAARASYVALLKTFGFDRAVFVQPSVYGTDNRLMLYTLERARDTGCAISWRGIAVVDHTVSDETLETMDALGVRGVRINLLFRGGVDFTLAEELARRVASLGWHMQFLVDITETESFSRNISELAVPSVIDHMGHFPAVRGPGEPAFQDLLSVMEEGRTWVKLSGPNRIDDSPRPPFPRAAALAQALLEKHPEQLVFGTDWPHVQLPTPMPNDGDLVNALFDWTENDEALLARVLVHNPARLYGF</sequence>
<accession>A0AAE3G6Q1</accession>
<organism evidence="3 4">
    <name type="scientific">Natronocella acetinitrilica</name>
    <dbReference type="NCBI Taxonomy" id="414046"/>
    <lineage>
        <taxon>Bacteria</taxon>
        <taxon>Pseudomonadati</taxon>
        <taxon>Pseudomonadota</taxon>
        <taxon>Gammaproteobacteria</taxon>
        <taxon>Chromatiales</taxon>
        <taxon>Ectothiorhodospiraceae</taxon>
        <taxon>Natronocella</taxon>
    </lineage>
</organism>
<name>A0AAE3G6Q1_9GAMM</name>
<gene>
    <name evidence="3" type="ORF">J2T57_002916</name>
</gene>
<comment type="caution">
    <text evidence="3">The sequence shown here is derived from an EMBL/GenBank/DDBJ whole genome shotgun (WGS) entry which is preliminary data.</text>
</comment>
<protein>
    <submittedName>
        <fullName evidence="3">TIM-barrel fold metal-dependent hydrolase</fullName>
    </submittedName>
</protein>
<evidence type="ECO:0000313" key="4">
    <source>
        <dbReference type="Proteomes" id="UP001205843"/>
    </source>
</evidence>
<dbReference type="Pfam" id="PF04909">
    <property type="entry name" value="Amidohydro_2"/>
    <property type="match status" value="1"/>
</dbReference>
<dbReference type="InterPro" id="IPR052358">
    <property type="entry name" value="Aro_Compnd_Degr_Hydrolases"/>
</dbReference>
<dbReference type="SUPFAM" id="SSF51556">
    <property type="entry name" value="Metallo-dependent hydrolases"/>
    <property type="match status" value="1"/>
</dbReference>
<dbReference type="RefSeq" id="WP_253479528.1">
    <property type="nucleotide sequence ID" value="NZ_JALJXV010000007.1"/>
</dbReference>
<evidence type="ECO:0000313" key="3">
    <source>
        <dbReference type="EMBL" id="MCP1675761.1"/>
    </source>
</evidence>
<dbReference type="Proteomes" id="UP001205843">
    <property type="component" value="Unassembled WGS sequence"/>
</dbReference>
<dbReference type="AlphaFoldDB" id="A0AAE3G6Q1"/>